<reference evidence="2 3" key="1">
    <citation type="submission" date="2020-03" db="EMBL/GenBank/DDBJ databases">
        <title>Sequencing the genomes of 1000 actinobacteria strains.</title>
        <authorList>
            <person name="Klenk H.-P."/>
        </authorList>
    </citation>
    <scope>NUCLEOTIDE SEQUENCE [LARGE SCALE GENOMIC DNA]</scope>
    <source>
        <strain evidence="2 3">DSM 16403</strain>
    </source>
</reference>
<accession>A0A846RSH1</accession>
<protein>
    <recommendedName>
        <fullName evidence="1">Polysaccharide pyruvyl transferase domain-containing protein</fullName>
    </recommendedName>
</protein>
<proteinExistence type="predicted"/>
<feature type="domain" description="Polysaccharide pyruvyl transferase" evidence="1">
    <location>
        <begin position="17"/>
        <end position="262"/>
    </location>
</feature>
<keyword evidence="3" id="KW-1185">Reference proteome</keyword>
<evidence type="ECO:0000313" key="2">
    <source>
        <dbReference type="EMBL" id="NJC22625.1"/>
    </source>
</evidence>
<dbReference type="AlphaFoldDB" id="A0A846RSH1"/>
<dbReference type="RefSeq" id="WP_167993334.1">
    <property type="nucleotide sequence ID" value="NZ_JAATJL010000001.1"/>
</dbReference>
<comment type="caution">
    <text evidence="2">The sequence shown here is derived from an EMBL/GenBank/DDBJ whole genome shotgun (WGS) entry which is preliminary data.</text>
</comment>
<dbReference type="Pfam" id="PF04230">
    <property type="entry name" value="PS_pyruv_trans"/>
    <property type="match status" value="1"/>
</dbReference>
<organism evidence="2 3">
    <name type="scientific">Arthrobacter pigmenti</name>
    <dbReference type="NCBI Taxonomy" id="271432"/>
    <lineage>
        <taxon>Bacteria</taxon>
        <taxon>Bacillati</taxon>
        <taxon>Actinomycetota</taxon>
        <taxon>Actinomycetes</taxon>
        <taxon>Micrococcales</taxon>
        <taxon>Micrococcaceae</taxon>
        <taxon>Arthrobacter</taxon>
    </lineage>
</organism>
<evidence type="ECO:0000313" key="3">
    <source>
        <dbReference type="Proteomes" id="UP000547458"/>
    </source>
</evidence>
<gene>
    <name evidence="2" type="ORF">BJ994_001701</name>
</gene>
<name>A0A846RSH1_9MICC</name>
<dbReference type="EMBL" id="JAATJL010000001">
    <property type="protein sequence ID" value="NJC22625.1"/>
    <property type="molecule type" value="Genomic_DNA"/>
</dbReference>
<dbReference type="InterPro" id="IPR007345">
    <property type="entry name" value="Polysacch_pyruvyl_Trfase"/>
</dbReference>
<dbReference type="Proteomes" id="UP000547458">
    <property type="component" value="Unassembled WGS sequence"/>
</dbReference>
<evidence type="ECO:0000259" key="1">
    <source>
        <dbReference type="Pfam" id="PF04230"/>
    </source>
</evidence>
<sequence length="357" mass="39519">MKRYLVITTYPAQGSRNIGDYLITQSLVSLIQRSAPGDVVVEVVWRAAPWKDVVSLIERSDHVFFACLAIRSDMEKTTYPYARRLLESGVPYSILAAGTDLPVKGNSDFCGAIDSGSLDLLRVMSEGARIFTTRGILTQNFCLGVGIKSAVYHGDISFFAPESDDREFTFPEEVRSIVLSDPHRPEKYLSSFSALVAGIRCVFPDASLSVALHGVNDLIQKYCVEEKLDCEEIFKSPARGLEFYNKFDLHVGYRVHGHVNALNRRMPSYLLEQDGRGADYGLSLSRKLSVPNYLQYFPTSAGGIAPLEASISAPQQVISMMYQDSVDGYSRFSGLGAELAEISRRAERTVRAIVDPS</sequence>